<dbReference type="EMBL" id="BAAADV010000008">
    <property type="protein sequence ID" value="GAA0681458.1"/>
    <property type="molecule type" value="Genomic_DNA"/>
</dbReference>
<sequence>MTGSDADPVADTGSETDANSDAASTPPWGVLGAGGAVSLCCLFAAPAANGVAGGAAVGGATAAAGGSLTLIVVTALTVGLLGAAFRLRSSGRSCNS</sequence>
<keyword evidence="2" id="KW-0472">Membrane</keyword>
<proteinExistence type="predicted"/>
<keyword evidence="2" id="KW-1133">Transmembrane helix</keyword>
<accession>A0AAV3TG80</accession>
<organism evidence="3 4">
    <name type="scientific">Natronoarchaeum mannanilyticum</name>
    <dbReference type="NCBI Taxonomy" id="926360"/>
    <lineage>
        <taxon>Archaea</taxon>
        <taxon>Methanobacteriati</taxon>
        <taxon>Methanobacteriota</taxon>
        <taxon>Stenosarchaea group</taxon>
        <taxon>Halobacteria</taxon>
        <taxon>Halobacteriales</taxon>
        <taxon>Natronoarchaeaceae</taxon>
    </lineage>
</organism>
<feature type="region of interest" description="Disordered" evidence="1">
    <location>
        <begin position="1"/>
        <end position="25"/>
    </location>
</feature>
<dbReference type="RefSeq" id="WP_343775409.1">
    <property type="nucleotide sequence ID" value="NZ_BAAADV010000008.1"/>
</dbReference>
<name>A0AAV3TG80_9EURY</name>
<keyword evidence="4" id="KW-1185">Reference proteome</keyword>
<evidence type="ECO:0000256" key="2">
    <source>
        <dbReference type="SAM" id="Phobius"/>
    </source>
</evidence>
<keyword evidence="2" id="KW-0812">Transmembrane</keyword>
<dbReference type="Proteomes" id="UP001500420">
    <property type="component" value="Unassembled WGS sequence"/>
</dbReference>
<protein>
    <recommendedName>
        <fullName evidence="5">PGF-CTERM sorting domain-containing protein</fullName>
    </recommendedName>
</protein>
<comment type="caution">
    <text evidence="3">The sequence shown here is derived from an EMBL/GenBank/DDBJ whole genome shotgun (WGS) entry which is preliminary data.</text>
</comment>
<evidence type="ECO:0000313" key="4">
    <source>
        <dbReference type="Proteomes" id="UP001500420"/>
    </source>
</evidence>
<gene>
    <name evidence="3" type="ORF">GCM10009020_33100</name>
</gene>
<evidence type="ECO:0000256" key="1">
    <source>
        <dbReference type="SAM" id="MobiDB-lite"/>
    </source>
</evidence>
<feature type="transmembrane region" description="Helical" evidence="2">
    <location>
        <begin position="60"/>
        <end position="85"/>
    </location>
</feature>
<dbReference type="AlphaFoldDB" id="A0AAV3TG80"/>
<feature type="compositionally biased region" description="Polar residues" evidence="1">
    <location>
        <begin position="13"/>
        <end position="23"/>
    </location>
</feature>
<evidence type="ECO:0000313" key="3">
    <source>
        <dbReference type="EMBL" id="GAA0681458.1"/>
    </source>
</evidence>
<evidence type="ECO:0008006" key="5">
    <source>
        <dbReference type="Google" id="ProtNLM"/>
    </source>
</evidence>
<feature type="transmembrane region" description="Helical" evidence="2">
    <location>
        <begin position="28"/>
        <end position="48"/>
    </location>
</feature>
<reference evidence="3 4" key="1">
    <citation type="journal article" date="2019" name="Int. J. Syst. Evol. Microbiol.">
        <title>The Global Catalogue of Microorganisms (GCM) 10K type strain sequencing project: providing services to taxonomists for standard genome sequencing and annotation.</title>
        <authorList>
            <consortium name="The Broad Institute Genomics Platform"/>
            <consortium name="The Broad Institute Genome Sequencing Center for Infectious Disease"/>
            <person name="Wu L."/>
            <person name="Ma J."/>
        </authorList>
    </citation>
    <scope>NUCLEOTIDE SEQUENCE [LARGE SCALE GENOMIC DNA]</scope>
    <source>
        <strain evidence="3 4">JCM 16328</strain>
    </source>
</reference>